<evidence type="ECO:0008006" key="3">
    <source>
        <dbReference type="Google" id="ProtNLM"/>
    </source>
</evidence>
<dbReference type="Proteomes" id="UP000238042">
    <property type="component" value="Unassembled WGS sequence"/>
</dbReference>
<gene>
    <name evidence="1" type="ORF">C4S77_02235</name>
</gene>
<reference evidence="1 2" key="1">
    <citation type="submission" date="2018-02" db="EMBL/GenBank/DDBJ databases">
        <title>Genome sequences of Apibacter spp., gut symbionts of Asian honey bees.</title>
        <authorList>
            <person name="Kwong W.K."/>
            <person name="Steele M.I."/>
            <person name="Moran N.A."/>
        </authorList>
    </citation>
    <scope>NUCLEOTIDE SEQUENCE [LARGE SCALE GENOMIC DNA]</scope>
    <source>
        <strain evidence="2">wkB301</strain>
    </source>
</reference>
<accession>A0A2S8AG14</accession>
<evidence type="ECO:0000313" key="2">
    <source>
        <dbReference type="Proteomes" id="UP000238042"/>
    </source>
</evidence>
<comment type="caution">
    <text evidence="1">The sequence shown here is derived from an EMBL/GenBank/DDBJ whole genome shotgun (WGS) entry which is preliminary data.</text>
</comment>
<dbReference type="RefSeq" id="WP_105245765.1">
    <property type="nucleotide sequence ID" value="NZ_PSZM01000002.1"/>
</dbReference>
<evidence type="ECO:0000313" key="1">
    <source>
        <dbReference type="EMBL" id="PQL95052.1"/>
    </source>
</evidence>
<sequence>MKSIFSLVFLSLIFIIQSCDNINKISAGSYPYSEKYIVKMNELELIDRINKFKENNPEYKVPNLEDHRSSHVYRVYFYLTSKNKVFSCWTRPWKDDVCNISVFALDAVRDGIGLGNWKTVNTKDLTKEENKQIKQVFKENILSKLNY</sequence>
<dbReference type="OrthoDB" id="766298at2"/>
<organism evidence="1 2">
    <name type="scientific">Apibacter adventoris</name>
    <dbReference type="NCBI Taxonomy" id="1679466"/>
    <lineage>
        <taxon>Bacteria</taxon>
        <taxon>Pseudomonadati</taxon>
        <taxon>Bacteroidota</taxon>
        <taxon>Flavobacteriia</taxon>
        <taxon>Flavobacteriales</taxon>
        <taxon>Weeksellaceae</taxon>
        <taxon>Apibacter</taxon>
    </lineage>
</organism>
<proteinExistence type="predicted"/>
<keyword evidence="2" id="KW-1185">Reference proteome</keyword>
<name>A0A2S8AG14_9FLAO</name>
<dbReference type="PROSITE" id="PS51257">
    <property type="entry name" value="PROKAR_LIPOPROTEIN"/>
    <property type="match status" value="1"/>
</dbReference>
<protein>
    <recommendedName>
        <fullName evidence="3">Lipoprotein</fullName>
    </recommendedName>
</protein>
<dbReference type="AlphaFoldDB" id="A0A2S8AG14"/>
<dbReference type="EMBL" id="PSZM01000002">
    <property type="protein sequence ID" value="PQL95052.1"/>
    <property type="molecule type" value="Genomic_DNA"/>
</dbReference>